<keyword evidence="2" id="KW-0472">Membrane</keyword>
<comment type="caution">
    <text evidence="4">The sequence shown here is derived from an EMBL/GenBank/DDBJ whole genome shotgun (WGS) entry which is preliminary data.</text>
</comment>
<evidence type="ECO:0000256" key="1">
    <source>
        <dbReference type="SAM" id="MobiDB-lite"/>
    </source>
</evidence>
<evidence type="ECO:0000259" key="3">
    <source>
        <dbReference type="PROSITE" id="PS50835"/>
    </source>
</evidence>
<accession>A0A9N7VM97</accession>
<proteinExistence type="predicted"/>
<name>A0A9N7VM97_PLEPL</name>
<sequence>MMLDHQLGKLFPQQHESRRCRVGSWVHYGLWTSKQMKRLEGETDVLARTLTWHVPTLIVAGRAKYESINSDQLLHRAYSEEPEPVFRAQGSIIEMGYCFGVDYIVVYRSGPGGDKLLGNSSDNSTPVTPPAELLDRVRLNHDNQLLGLQILNLTHMDSGIYRRECWQNQKLSSQLTQRLSVCDEEVESEEIIVKEGAAGFELLCNSTSAGLEGTSVHWYHETHPSFETTLFLDSGVSLEPVVEAMKGLVEVRDRGASLVIDKSLLKSSQHFHCLVIKGKKCLSFQDMSLQDHSDSMAIFVSLGDRVVLKCPSEGENQQWDTPLGKINSSSPGNKKPQEKKDFGGRNFTLECKVSHGDSLRVLWYRTETSGEYNLILDSDDKTAPSLEDLKGRMNDAGVYCCVVLKGPDFLDDDDDFTYDYDGDDPDDDDEYGEVHFWNRCILKQETILTLINPVTSNPKTRKLDANTPTDPPPASNVTAYAAGAGVAALLVVGAIAAAIGAVLGGISSSATCSLAAAGLSLPSPNLL</sequence>
<evidence type="ECO:0000256" key="2">
    <source>
        <dbReference type="SAM" id="Phobius"/>
    </source>
</evidence>
<keyword evidence="2" id="KW-1133">Transmembrane helix</keyword>
<dbReference type="Proteomes" id="UP001153269">
    <property type="component" value="Unassembled WGS sequence"/>
</dbReference>
<dbReference type="SUPFAM" id="SSF48726">
    <property type="entry name" value="Immunoglobulin"/>
    <property type="match status" value="1"/>
</dbReference>
<reference evidence="4" key="1">
    <citation type="submission" date="2020-03" db="EMBL/GenBank/DDBJ databases">
        <authorList>
            <person name="Weist P."/>
        </authorList>
    </citation>
    <scope>NUCLEOTIDE SEQUENCE</scope>
</reference>
<feature type="domain" description="Ig-like" evidence="3">
    <location>
        <begin position="344"/>
        <end position="417"/>
    </location>
</feature>
<protein>
    <recommendedName>
        <fullName evidence="3">Ig-like domain-containing protein</fullName>
    </recommendedName>
</protein>
<feature type="region of interest" description="Disordered" evidence="1">
    <location>
        <begin position="314"/>
        <end position="343"/>
    </location>
</feature>
<feature type="transmembrane region" description="Helical" evidence="2">
    <location>
        <begin position="479"/>
        <end position="503"/>
    </location>
</feature>
<organism evidence="4 5">
    <name type="scientific">Pleuronectes platessa</name>
    <name type="common">European plaice</name>
    <dbReference type="NCBI Taxonomy" id="8262"/>
    <lineage>
        <taxon>Eukaryota</taxon>
        <taxon>Metazoa</taxon>
        <taxon>Chordata</taxon>
        <taxon>Craniata</taxon>
        <taxon>Vertebrata</taxon>
        <taxon>Euteleostomi</taxon>
        <taxon>Actinopterygii</taxon>
        <taxon>Neopterygii</taxon>
        <taxon>Teleostei</taxon>
        <taxon>Neoteleostei</taxon>
        <taxon>Acanthomorphata</taxon>
        <taxon>Carangaria</taxon>
        <taxon>Pleuronectiformes</taxon>
        <taxon>Pleuronectoidei</taxon>
        <taxon>Pleuronectidae</taxon>
        <taxon>Pleuronectes</taxon>
    </lineage>
</organism>
<gene>
    <name evidence="4" type="ORF">PLEPLA_LOCUS38482</name>
</gene>
<dbReference type="EMBL" id="CADEAL010004067">
    <property type="protein sequence ID" value="CAB1450790.1"/>
    <property type="molecule type" value="Genomic_DNA"/>
</dbReference>
<evidence type="ECO:0000313" key="4">
    <source>
        <dbReference type="EMBL" id="CAB1450790.1"/>
    </source>
</evidence>
<dbReference type="PROSITE" id="PS50835">
    <property type="entry name" value="IG_LIKE"/>
    <property type="match status" value="1"/>
</dbReference>
<dbReference type="InterPro" id="IPR036179">
    <property type="entry name" value="Ig-like_dom_sf"/>
</dbReference>
<keyword evidence="5" id="KW-1185">Reference proteome</keyword>
<dbReference type="InterPro" id="IPR007110">
    <property type="entry name" value="Ig-like_dom"/>
</dbReference>
<keyword evidence="2" id="KW-0812">Transmembrane</keyword>
<evidence type="ECO:0000313" key="5">
    <source>
        <dbReference type="Proteomes" id="UP001153269"/>
    </source>
</evidence>
<dbReference type="AlphaFoldDB" id="A0A9N7VM97"/>
<feature type="compositionally biased region" description="Polar residues" evidence="1">
    <location>
        <begin position="314"/>
        <end position="332"/>
    </location>
</feature>